<dbReference type="Pfam" id="PF19313">
    <property type="entry name" value="DUF5916"/>
    <property type="match status" value="1"/>
</dbReference>
<reference evidence="4 5" key="1">
    <citation type="submission" date="2019-02" db="EMBL/GenBank/DDBJ databases">
        <title>Shewanella sp. D4-2 isolated from Dokdo Island.</title>
        <authorList>
            <person name="Baek K."/>
        </authorList>
    </citation>
    <scope>NUCLEOTIDE SEQUENCE [LARGE SCALE GENOMIC DNA]</scope>
    <source>
        <strain evidence="4 5">D4-2</strain>
    </source>
</reference>
<evidence type="ECO:0000313" key="4">
    <source>
        <dbReference type="EMBL" id="QBF84755.1"/>
    </source>
</evidence>
<sequence>MSRLKRLVALASLSCLPFLSAHAGHSDNFHLDIPTLDRGATIDGEFDEPQWANATEVELKYETSPGENIAAPVTTKVKVYATNESLFFAFTAYDPEPEKIRANLRDRDSSWGDDQIGIKLDTFNNAKLAYQFFVNPLGAQGDSIENELTGNESDAWDGIWYSLGKVTDKGYQVEVELPLRLFNFPKVDAQTWGIELIRFYPRNETHRLSTHKISRDNSCQLCQLGTATGLVGLEPSQDIQLTPSLVANRESSRGLNPQTPWDDENNVEAGLDIRWGISPTTLLNATINPDFSQVEADSGQLNVNNNFALFFDEKRAFFLDNKDYFDTQMNLLHTRNIGSPDYGLKLTTQQSEHTFGLLAANDEQTQFLVPGNLSSDIATIDEPSYNIASRYRYDANSELSVGAMITMKKSDDYHNYVASTDVKYQPTEHDTITAQFAHSKTQYPEDLFQQFCRGDDCSAPAPDCDFTNCNYNERVLRTKKDGEISDNVYRIKYVHDRRNWWGQVYYISTGEDFRADLGFIENVDYSKLVAGGGYRWYPSDSFFSSVQLSGDWDVTHNQAGEQIEQETEMSLRFEGGYQSYIAGGIVHKNRVGLRLDPSKLAIEGNTDDFDVTLSWLYGYFTPIDPLKLELDINYGDEIDYANNQLGTKTMFNPEVEWKITESIALDVSHRYQTLDVEQGRLFTANLSDLRLNWQLSLNSFIRLSSIYTHIERDPSLYQYRNPDKVYQDLGNELLYGYKLNPQSVFYLGYSDAFVANDDIDSLTQNDKTYFMKVSYAWLL</sequence>
<feature type="chain" id="PRO_5019348725" evidence="1">
    <location>
        <begin position="24"/>
        <end position="779"/>
    </location>
</feature>
<organism evidence="4 5">
    <name type="scientific">Shewanella maritima</name>
    <dbReference type="NCBI Taxonomy" id="2520507"/>
    <lineage>
        <taxon>Bacteria</taxon>
        <taxon>Pseudomonadati</taxon>
        <taxon>Pseudomonadota</taxon>
        <taxon>Gammaproteobacteria</taxon>
        <taxon>Alteromonadales</taxon>
        <taxon>Shewanellaceae</taxon>
        <taxon>Shewanella</taxon>
    </lineage>
</organism>
<dbReference type="InterPro" id="IPR045670">
    <property type="entry name" value="DUF5916"/>
</dbReference>
<dbReference type="EMBL" id="CP036200">
    <property type="protein sequence ID" value="QBF84755.1"/>
    <property type="molecule type" value="Genomic_DNA"/>
</dbReference>
<proteinExistence type="predicted"/>
<protein>
    <submittedName>
        <fullName evidence="4">Uncharacterized protein</fullName>
    </submittedName>
</protein>
<evidence type="ECO:0000256" key="1">
    <source>
        <dbReference type="SAM" id="SignalP"/>
    </source>
</evidence>
<dbReference type="GO" id="GO:0004553">
    <property type="term" value="F:hydrolase activity, hydrolyzing O-glycosyl compounds"/>
    <property type="evidence" value="ECO:0007669"/>
    <property type="project" value="InterPro"/>
</dbReference>
<dbReference type="GO" id="GO:0030246">
    <property type="term" value="F:carbohydrate binding"/>
    <property type="evidence" value="ECO:0007669"/>
    <property type="project" value="InterPro"/>
</dbReference>
<accession>A0A411PML1</accession>
<dbReference type="GO" id="GO:0016052">
    <property type="term" value="P:carbohydrate catabolic process"/>
    <property type="evidence" value="ECO:0007669"/>
    <property type="project" value="InterPro"/>
</dbReference>
<feature type="domain" description="Carbohydrate-binding" evidence="2">
    <location>
        <begin position="42"/>
        <end position="199"/>
    </location>
</feature>
<dbReference type="OrthoDB" id="9786766at2"/>
<name>A0A411PML1_9GAMM</name>
<dbReference type="Gene3D" id="2.60.40.1190">
    <property type="match status" value="1"/>
</dbReference>
<feature type="domain" description="DUF5916" evidence="3">
    <location>
        <begin position="263"/>
        <end position="344"/>
    </location>
</feature>
<keyword evidence="1" id="KW-0732">Signal</keyword>
<evidence type="ECO:0000259" key="3">
    <source>
        <dbReference type="Pfam" id="PF19313"/>
    </source>
</evidence>
<evidence type="ECO:0000259" key="2">
    <source>
        <dbReference type="Pfam" id="PF06452"/>
    </source>
</evidence>
<dbReference type="InterPro" id="IPR010502">
    <property type="entry name" value="Carb-bd_dom_fam9"/>
</dbReference>
<evidence type="ECO:0000313" key="5">
    <source>
        <dbReference type="Proteomes" id="UP000291106"/>
    </source>
</evidence>
<dbReference type="SUPFAM" id="SSF49344">
    <property type="entry name" value="CBD9-like"/>
    <property type="match status" value="1"/>
</dbReference>
<feature type="signal peptide" evidence="1">
    <location>
        <begin position="1"/>
        <end position="23"/>
    </location>
</feature>
<dbReference type="CDD" id="cd09618">
    <property type="entry name" value="CBM9_like_2"/>
    <property type="match status" value="1"/>
</dbReference>
<dbReference type="Proteomes" id="UP000291106">
    <property type="component" value="Chromosome"/>
</dbReference>
<dbReference type="Pfam" id="PF06452">
    <property type="entry name" value="CBM9_1"/>
    <property type="match status" value="1"/>
</dbReference>
<dbReference type="AlphaFoldDB" id="A0A411PML1"/>
<dbReference type="KEGG" id="smai:EXU30_02085"/>
<keyword evidence="5" id="KW-1185">Reference proteome</keyword>
<gene>
    <name evidence="4" type="ORF">EXU30_02085</name>
</gene>